<dbReference type="EnsemblMetazoa" id="OVOC6526.1">
    <property type="protein sequence ID" value="OVOC6526.1"/>
    <property type="gene ID" value="WBGene00243335"/>
</dbReference>
<sequence length="67" mass="7514">MAEKQLFFSIAGLNHPLYGARKGPNEETGEGDLLLLVRKNGQKKWRKDESNAGTVTHLRGYEEEEVG</sequence>
<name>A0A8R1XYL7_ONCVO</name>
<reference evidence="2" key="1">
    <citation type="submission" date="2013-10" db="EMBL/GenBank/DDBJ databases">
        <title>Genome sequencing of Onchocerca volvulus.</title>
        <authorList>
            <person name="Cotton J."/>
            <person name="Tsai J."/>
            <person name="Stanley E."/>
            <person name="Tracey A."/>
            <person name="Holroyd N."/>
            <person name="Lustigman S."/>
            <person name="Berriman M."/>
        </authorList>
    </citation>
    <scope>NUCLEOTIDE SEQUENCE</scope>
</reference>
<dbReference type="Proteomes" id="UP000024404">
    <property type="component" value="Unassembled WGS sequence"/>
</dbReference>
<organism evidence="1 2">
    <name type="scientific">Onchocerca volvulus</name>
    <dbReference type="NCBI Taxonomy" id="6282"/>
    <lineage>
        <taxon>Eukaryota</taxon>
        <taxon>Metazoa</taxon>
        <taxon>Ecdysozoa</taxon>
        <taxon>Nematoda</taxon>
        <taxon>Chromadorea</taxon>
        <taxon>Rhabditida</taxon>
        <taxon>Spirurina</taxon>
        <taxon>Spiruromorpha</taxon>
        <taxon>Filarioidea</taxon>
        <taxon>Onchocercidae</taxon>
        <taxon>Onchocerca</taxon>
    </lineage>
</organism>
<evidence type="ECO:0000313" key="1">
    <source>
        <dbReference type="EnsemblMetazoa" id="OVOC6526.1"/>
    </source>
</evidence>
<protein>
    <submittedName>
        <fullName evidence="1">Uncharacterized protein</fullName>
    </submittedName>
</protein>
<dbReference type="AlphaFoldDB" id="A0A8R1XYL7"/>
<reference evidence="1" key="2">
    <citation type="submission" date="2022-06" db="UniProtKB">
        <authorList>
            <consortium name="EnsemblMetazoa"/>
        </authorList>
    </citation>
    <scope>IDENTIFICATION</scope>
</reference>
<accession>A0A8R1XYL7</accession>
<dbReference type="EMBL" id="CMVM020000177">
    <property type="status" value="NOT_ANNOTATED_CDS"/>
    <property type="molecule type" value="Genomic_DNA"/>
</dbReference>
<evidence type="ECO:0000313" key="2">
    <source>
        <dbReference type="Proteomes" id="UP000024404"/>
    </source>
</evidence>
<proteinExistence type="predicted"/>
<keyword evidence="2" id="KW-1185">Reference proteome</keyword>